<dbReference type="AlphaFoldDB" id="A0A2Z6P039"/>
<dbReference type="PANTHER" id="PTHR47723">
    <property type="entry name" value="OS05G0353850 PROTEIN"/>
    <property type="match status" value="1"/>
</dbReference>
<feature type="domain" description="RNase H type-1" evidence="1">
    <location>
        <begin position="3"/>
        <end position="65"/>
    </location>
</feature>
<dbReference type="GO" id="GO:0004523">
    <property type="term" value="F:RNA-DNA hybrid ribonuclease activity"/>
    <property type="evidence" value="ECO:0007669"/>
    <property type="project" value="InterPro"/>
</dbReference>
<organism evidence="2 3">
    <name type="scientific">Trifolium subterraneum</name>
    <name type="common">Subterranean clover</name>
    <dbReference type="NCBI Taxonomy" id="3900"/>
    <lineage>
        <taxon>Eukaryota</taxon>
        <taxon>Viridiplantae</taxon>
        <taxon>Streptophyta</taxon>
        <taxon>Embryophyta</taxon>
        <taxon>Tracheophyta</taxon>
        <taxon>Spermatophyta</taxon>
        <taxon>Magnoliopsida</taxon>
        <taxon>eudicotyledons</taxon>
        <taxon>Gunneridae</taxon>
        <taxon>Pentapetalae</taxon>
        <taxon>rosids</taxon>
        <taxon>fabids</taxon>
        <taxon>Fabales</taxon>
        <taxon>Fabaceae</taxon>
        <taxon>Papilionoideae</taxon>
        <taxon>50 kb inversion clade</taxon>
        <taxon>NPAAA clade</taxon>
        <taxon>Hologalegina</taxon>
        <taxon>IRL clade</taxon>
        <taxon>Trifolieae</taxon>
        <taxon>Trifolium</taxon>
    </lineage>
</organism>
<keyword evidence="3" id="KW-1185">Reference proteome</keyword>
<sequence>MNWNNLWLESDSEMVVQAFKNINFMVAWNLRNRWHNVKILLSRMNCIVSHIYKEGNQVADTLVNYGCSLSSFTYWHYVPDFIKDSFDINRLGEEEDLSEAELEDLHGITSDIHSLSCRNASIWKCHFFDTDGWRNYIRSETYLSTCVFHFASHFKASIVDRPWVDNLQFRRLTPLDDDSLTKFFSVEEIKTAVWDYDSYKSSGPDEINFGFIRDFWLKMQADIMHFIAEFHRIGKLSKDLNSTFIALILKLVIGSVIFESQTAFVKERQILILIANEVVDEAHKTKKELMLFKVDFEKTYDSVD</sequence>
<dbReference type="Proteomes" id="UP000242715">
    <property type="component" value="Unassembled WGS sequence"/>
</dbReference>
<dbReference type="CDD" id="cd06222">
    <property type="entry name" value="RNase_H_like"/>
    <property type="match status" value="1"/>
</dbReference>
<gene>
    <name evidence="2" type="ORF">TSUD_25350</name>
</gene>
<dbReference type="GO" id="GO:0003676">
    <property type="term" value="F:nucleic acid binding"/>
    <property type="evidence" value="ECO:0007669"/>
    <property type="project" value="InterPro"/>
</dbReference>
<evidence type="ECO:0000313" key="3">
    <source>
        <dbReference type="Proteomes" id="UP000242715"/>
    </source>
</evidence>
<dbReference type="OrthoDB" id="1938551at2759"/>
<evidence type="ECO:0000259" key="1">
    <source>
        <dbReference type="Pfam" id="PF13456"/>
    </source>
</evidence>
<dbReference type="EMBL" id="DF974513">
    <property type="protein sequence ID" value="GAU49076.1"/>
    <property type="molecule type" value="Genomic_DNA"/>
</dbReference>
<dbReference type="Pfam" id="PF13456">
    <property type="entry name" value="RVT_3"/>
    <property type="match status" value="1"/>
</dbReference>
<dbReference type="InterPro" id="IPR012337">
    <property type="entry name" value="RNaseH-like_sf"/>
</dbReference>
<name>A0A2Z6P039_TRISU</name>
<dbReference type="InterPro" id="IPR002156">
    <property type="entry name" value="RNaseH_domain"/>
</dbReference>
<dbReference type="InterPro" id="IPR044730">
    <property type="entry name" value="RNase_H-like_dom_plant"/>
</dbReference>
<dbReference type="InterPro" id="IPR036397">
    <property type="entry name" value="RNaseH_sf"/>
</dbReference>
<dbReference type="Gene3D" id="3.30.420.10">
    <property type="entry name" value="Ribonuclease H-like superfamily/Ribonuclease H"/>
    <property type="match status" value="1"/>
</dbReference>
<dbReference type="SUPFAM" id="SSF53098">
    <property type="entry name" value="Ribonuclease H-like"/>
    <property type="match status" value="1"/>
</dbReference>
<proteinExistence type="predicted"/>
<dbReference type="InterPro" id="IPR053151">
    <property type="entry name" value="RNase_H-like"/>
</dbReference>
<protein>
    <recommendedName>
        <fullName evidence="1">RNase H type-1 domain-containing protein</fullName>
    </recommendedName>
</protein>
<reference evidence="3" key="1">
    <citation type="journal article" date="2017" name="Front. Plant Sci.">
        <title>Climate Clever Clovers: New Paradigm to Reduce the Environmental Footprint of Ruminants by Breeding Low Methanogenic Forages Utilizing Haplotype Variation.</title>
        <authorList>
            <person name="Kaur P."/>
            <person name="Appels R."/>
            <person name="Bayer P.E."/>
            <person name="Keeble-Gagnere G."/>
            <person name="Wang J."/>
            <person name="Hirakawa H."/>
            <person name="Shirasawa K."/>
            <person name="Vercoe P."/>
            <person name="Stefanova K."/>
            <person name="Durmic Z."/>
            <person name="Nichols P."/>
            <person name="Revell C."/>
            <person name="Isobe S.N."/>
            <person name="Edwards D."/>
            <person name="Erskine W."/>
        </authorList>
    </citation>
    <scope>NUCLEOTIDE SEQUENCE [LARGE SCALE GENOMIC DNA]</scope>
    <source>
        <strain evidence="3">cv. Daliak</strain>
    </source>
</reference>
<accession>A0A2Z6P039</accession>
<evidence type="ECO:0000313" key="2">
    <source>
        <dbReference type="EMBL" id="GAU49076.1"/>
    </source>
</evidence>
<dbReference type="PANTHER" id="PTHR47723:SF23">
    <property type="entry name" value="REVERSE TRANSCRIPTASE-LIKE PROTEIN"/>
    <property type="match status" value="1"/>
</dbReference>